<dbReference type="EMBL" id="SRLO01000348">
    <property type="protein sequence ID" value="TNN59811.1"/>
    <property type="molecule type" value="Genomic_DNA"/>
</dbReference>
<proteinExistence type="predicted"/>
<organism evidence="1 2">
    <name type="scientific">Liparis tanakae</name>
    <name type="common">Tanaka's snailfish</name>
    <dbReference type="NCBI Taxonomy" id="230148"/>
    <lineage>
        <taxon>Eukaryota</taxon>
        <taxon>Metazoa</taxon>
        <taxon>Chordata</taxon>
        <taxon>Craniata</taxon>
        <taxon>Vertebrata</taxon>
        <taxon>Euteleostomi</taxon>
        <taxon>Actinopterygii</taxon>
        <taxon>Neopterygii</taxon>
        <taxon>Teleostei</taxon>
        <taxon>Neoteleostei</taxon>
        <taxon>Acanthomorphata</taxon>
        <taxon>Eupercaria</taxon>
        <taxon>Perciformes</taxon>
        <taxon>Cottioidei</taxon>
        <taxon>Cottales</taxon>
        <taxon>Liparidae</taxon>
        <taxon>Liparis</taxon>
    </lineage>
</organism>
<dbReference type="AlphaFoldDB" id="A0A4Z2H2K2"/>
<accession>A0A4Z2H2K2</accession>
<protein>
    <submittedName>
        <fullName evidence="1">Uncharacterized protein</fullName>
    </submittedName>
</protein>
<reference evidence="1 2" key="1">
    <citation type="submission" date="2019-03" db="EMBL/GenBank/DDBJ databases">
        <title>First draft genome of Liparis tanakae, snailfish: a comprehensive survey of snailfish specific genes.</title>
        <authorList>
            <person name="Kim W."/>
            <person name="Song I."/>
            <person name="Jeong J.-H."/>
            <person name="Kim D."/>
            <person name="Kim S."/>
            <person name="Ryu S."/>
            <person name="Song J.Y."/>
            <person name="Lee S.K."/>
        </authorList>
    </citation>
    <scope>NUCLEOTIDE SEQUENCE [LARGE SCALE GENOMIC DNA]</scope>
    <source>
        <tissue evidence="1">Muscle</tissue>
    </source>
</reference>
<gene>
    <name evidence="1" type="ORF">EYF80_029996</name>
</gene>
<comment type="caution">
    <text evidence="1">The sequence shown here is derived from an EMBL/GenBank/DDBJ whole genome shotgun (WGS) entry which is preliminary data.</text>
</comment>
<dbReference type="Proteomes" id="UP000314294">
    <property type="component" value="Unassembled WGS sequence"/>
</dbReference>
<evidence type="ECO:0000313" key="1">
    <source>
        <dbReference type="EMBL" id="TNN59811.1"/>
    </source>
</evidence>
<evidence type="ECO:0000313" key="2">
    <source>
        <dbReference type="Proteomes" id="UP000314294"/>
    </source>
</evidence>
<name>A0A4Z2H2K2_9TELE</name>
<sequence length="64" mass="7257">MQRDARVYCQLSDLNTDGFIFQFLNDDHIMIGSIFFPDSPYLTCSPHNSPLVVLARVNRIAVAL</sequence>
<keyword evidence="2" id="KW-1185">Reference proteome</keyword>